<dbReference type="RefSeq" id="XP_022673452.1">
    <property type="nucleotide sequence ID" value="XM_022817717.1"/>
</dbReference>
<evidence type="ECO:0000313" key="3">
    <source>
        <dbReference type="EnsemblMetazoa" id="XP_022673452"/>
    </source>
</evidence>
<organism evidence="3 4">
    <name type="scientific">Varroa destructor</name>
    <name type="common">Honeybee mite</name>
    <dbReference type="NCBI Taxonomy" id="109461"/>
    <lineage>
        <taxon>Eukaryota</taxon>
        <taxon>Metazoa</taxon>
        <taxon>Ecdysozoa</taxon>
        <taxon>Arthropoda</taxon>
        <taxon>Chelicerata</taxon>
        <taxon>Arachnida</taxon>
        <taxon>Acari</taxon>
        <taxon>Parasitiformes</taxon>
        <taxon>Mesostigmata</taxon>
        <taxon>Gamasina</taxon>
        <taxon>Dermanyssoidea</taxon>
        <taxon>Varroidae</taxon>
        <taxon>Varroa</taxon>
    </lineage>
</organism>
<name>A0A7M7KZY3_VARDE</name>
<feature type="region of interest" description="Disordered" evidence="2">
    <location>
        <begin position="564"/>
        <end position="612"/>
    </location>
</feature>
<sequence length="1004" mass="109351">MSTTSANNLNTTVELELHDSLNQHDSAVGPRLHLTRDFIATTPPNVTVCMSESISSNSGTPSNTFKKKNHDDLIQTPIAAIFKNPEVRSTDENQSPNCASICTSTPTCAITTSSPRLSFKGSAGHVQSPLAISNCSEGQILLGRDSDLIESLPGLSDAAVCLPRDCQPLSDCSGETAQTSFATARAHSESPGGSLIEQETSQKLYAQEFTTPFESFEACGGDRKFSCSNGLRQPSSVLLDQIQSQSQRQADWSVMGDVSMMSVDGNMSVDMRDDANNVSEIHICTKKSHSKTEGLPVAGQIKSNVSSSQTDHESLVSTASAIDSCRRKTYEVENMPASAYPPKIGKGMGLDSSERSITPTPIADDTLQRFPHSAEANSAVVFPANSNFNKSSEGLLEESASKTRLNDTFDKTPNKSNLDLPVSGDKLDVPLSTSGNRTPASKLNDTFDKDKLTLDINSSESLSKKSVEDANLNDTFDKVASEESHHNGTFDKETSTITGGAECSALDKTPDLELRIDQTCRTEESVHQTHDPDGPVETDLEKTSVDPKEFLRTPEKLTIANRIQSTPRTGRSKLTVCDNGDAQPEHDISGDKDEFEKDNTAKPREERRGSGGSFLKRRCSILELSFVSSPKRANFQPNMSKCLSENGRTSLLQHESIAFDFSAAAAKALDNNGVAEMGSFVFSSSSGQPIPSDIFDLSTLEKMSTNSKIKGEKYTRVSFLAMFDPIKPESSSEDNSQTKSLCTPSGGLVDSTEFKTPMTRIERTTVSPLVKGLPTPHFARPKSVCNISVQTDPFVGEKSVISESKFPEIDTEELLTRMAELNTTVESQKTALALYEKVVTVLKDRVQVKLKNDTLQSGDDSKQVASLKAALVAERERNAQQDDVVRNLERSMHATLKRMAECREGNAALTKVVEEQLAAMSLTRANCDALEHHRDEVLANASDEIQALKVQAQEDERNHKKALNRLELQLKAKESELESSHSQLAIAKKEIDSLRAVVQQMNLQ</sequence>
<feature type="compositionally biased region" description="Basic and acidic residues" evidence="2">
    <location>
        <begin position="404"/>
        <end position="413"/>
    </location>
</feature>
<reference evidence="3" key="1">
    <citation type="submission" date="2021-01" db="UniProtKB">
        <authorList>
            <consortium name="EnsemblMetazoa"/>
        </authorList>
    </citation>
    <scope>IDENTIFICATION</scope>
</reference>
<dbReference type="GeneID" id="111255595"/>
<feature type="coiled-coil region" evidence="1">
    <location>
        <begin position="938"/>
        <end position="1004"/>
    </location>
</feature>
<evidence type="ECO:0000256" key="2">
    <source>
        <dbReference type="SAM" id="MobiDB-lite"/>
    </source>
</evidence>
<dbReference type="AlphaFoldDB" id="A0A7M7KZY3"/>
<accession>A0A7M7KZY3</accession>
<feature type="region of interest" description="Disordered" evidence="2">
    <location>
        <begin position="522"/>
        <end position="544"/>
    </location>
</feature>
<keyword evidence="1" id="KW-0175">Coiled coil</keyword>
<dbReference type="OrthoDB" id="10495870at2759"/>
<keyword evidence="4" id="KW-1185">Reference proteome</keyword>
<dbReference type="EnsemblMetazoa" id="XM_022817717">
    <property type="protein sequence ID" value="XP_022673452"/>
    <property type="gene ID" value="LOC111255595"/>
</dbReference>
<evidence type="ECO:0000313" key="4">
    <source>
        <dbReference type="Proteomes" id="UP000594260"/>
    </source>
</evidence>
<dbReference type="InParanoid" id="A0A7M7KZY3"/>
<feature type="compositionally biased region" description="Polar residues" evidence="2">
    <location>
        <begin position="431"/>
        <end position="444"/>
    </location>
</feature>
<protein>
    <submittedName>
        <fullName evidence="3">Uncharacterized protein</fullName>
    </submittedName>
</protein>
<dbReference type="KEGG" id="vde:111255595"/>
<feature type="compositionally biased region" description="Basic and acidic residues" evidence="2">
    <location>
        <begin position="583"/>
        <end position="609"/>
    </location>
</feature>
<evidence type="ECO:0000256" key="1">
    <source>
        <dbReference type="SAM" id="Coils"/>
    </source>
</evidence>
<proteinExistence type="predicted"/>
<dbReference type="Proteomes" id="UP000594260">
    <property type="component" value="Unplaced"/>
</dbReference>
<feature type="region of interest" description="Disordered" evidence="2">
    <location>
        <begin position="404"/>
        <end position="445"/>
    </location>
</feature>